<dbReference type="PANTHER" id="PTHR12993:SF11">
    <property type="entry name" value="N-ACETYLGLUCOSAMINYL-PHOSPHATIDYLINOSITOL DE-N-ACETYLASE"/>
    <property type="match status" value="1"/>
</dbReference>
<dbReference type="Gene3D" id="3.40.50.10320">
    <property type="entry name" value="LmbE-like"/>
    <property type="match status" value="1"/>
</dbReference>
<accession>A0A317D238</accession>
<reference evidence="3 4" key="1">
    <citation type="submission" date="2018-05" db="EMBL/GenBank/DDBJ databases">
        <title>Micromonospora atacamensis sp. nov., a novel actinobacteria isolated from high altitude Atacama Desert soil.</title>
        <authorList>
            <person name="Carro L."/>
            <person name="Golinska P."/>
            <person name="Klenk H.-P."/>
            <person name="Goodfellow M."/>
        </authorList>
    </citation>
    <scope>NUCLEOTIDE SEQUENCE [LARGE SCALE GENOMIC DNA]</scope>
    <source>
        <strain evidence="3 4">5R2A7</strain>
    </source>
</reference>
<dbReference type="Pfam" id="PF02585">
    <property type="entry name" value="PIG-L"/>
    <property type="match status" value="1"/>
</dbReference>
<dbReference type="GO" id="GO:0016811">
    <property type="term" value="F:hydrolase activity, acting on carbon-nitrogen (but not peptide) bonds, in linear amides"/>
    <property type="evidence" value="ECO:0007669"/>
    <property type="project" value="TreeGrafter"/>
</dbReference>
<keyword evidence="4" id="KW-1185">Reference proteome</keyword>
<sequence length="584" mass="61630">MCSSSRDRSERGPVTFLAVVAHPDDDLLFLNPDLSDAIRARGEVTTVYITAGQGSGTGATAGERARSRQRGICDAYAHMAGYQPTGDQSEWSGELIEVGGKQVERYTLDGRIRLLWLALPDGQLTALEAGTPQLTVEVPGGLGAPVYGYNRADVVAALRALIDVYQPGEVCTLDPWPESRYEPHDHADHTVSARLAGEAATAAGVPALAYRGYSITAVPATLAPQVAADKRATFDVYAAYDDDAQPYGWCERMLYRWPRGNGWVGRNADGRLQVFSVRAGRVVTWWQVDDWTWSQPRVLGGSTGPIAPGLAIGYDLDGRMELLARRLSDHRIVCLWQTSPSGPWASTWSSLGNHNAGQPNEAQMGVPTVTRHADGRLCLLVKNGGGGVSSRSQTAPGAGWGPWTDLGGTDIQDGVTAAVGPGGRIEVFAGTTTGLLHWYQTAPNGPFKLNPNLPSLPAGSPPSAVRMPDGRLLLVYRTADSLALTSQAAPDGPWEQPVVVSGPGGHGQVTAATCSGRVWLACRDADGGVSATSLDNDGLPGDWVSYGQACDVPALAVAGGVPHLFVGDGPSCRPLAEATWTALP</sequence>
<dbReference type="SUPFAM" id="SSF102588">
    <property type="entry name" value="LmbE-like"/>
    <property type="match status" value="1"/>
</dbReference>
<dbReference type="PANTHER" id="PTHR12993">
    <property type="entry name" value="N-ACETYLGLUCOSAMINYL-PHOSPHATIDYLINOSITOL DE-N-ACETYLASE-RELATED"/>
    <property type="match status" value="1"/>
</dbReference>
<dbReference type="GO" id="GO:0016137">
    <property type="term" value="P:glycoside metabolic process"/>
    <property type="evidence" value="ECO:0007669"/>
    <property type="project" value="UniProtKB-ARBA"/>
</dbReference>
<gene>
    <name evidence="3" type="ORF">DKT68_15215</name>
</gene>
<evidence type="ECO:0000256" key="1">
    <source>
        <dbReference type="ARBA" id="ARBA00022833"/>
    </source>
</evidence>
<dbReference type="EMBL" id="QGKR01000196">
    <property type="protein sequence ID" value="PWR08564.1"/>
    <property type="molecule type" value="Genomic_DNA"/>
</dbReference>
<dbReference type="InterPro" id="IPR024078">
    <property type="entry name" value="LmbE-like_dom_sf"/>
</dbReference>
<dbReference type="InterPro" id="IPR003737">
    <property type="entry name" value="GlcNAc_PI_deacetylase-related"/>
</dbReference>
<dbReference type="Pfam" id="PF26607">
    <property type="entry name" value="DUF8189"/>
    <property type="match status" value="2"/>
</dbReference>
<feature type="domain" description="PLL-like beta propeller" evidence="2">
    <location>
        <begin position="264"/>
        <end position="359"/>
    </location>
</feature>
<keyword evidence="1" id="KW-0862">Zinc</keyword>
<name>A0A317D238_9ACTN</name>
<evidence type="ECO:0000313" key="4">
    <source>
        <dbReference type="Proteomes" id="UP000245410"/>
    </source>
</evidence>
<organism evidence="3 4">
    <name type="scientific">Micromonospora acroterricola</name>
    <dbReference type="NCBI Taxonomy" id="2202421"/>
    <lineage>
        <taxon>Bacteria</taxon>
        <taxon>Bacillati</taxon>
        <taxon>Actinomycetota</taxon>
        <taxon>Actinomycetes</taxon>
        <taxon>Micromonosporales</taxon>
        <taxon>Micromonosporaceae</taxon>
        <taxon>Micromonospora</taxon>
    </lineage>
</organism>
<feature type="domain" description="PLL-like beta propeller" evidence="2">
    <location>
        <begin position="364"/>
        <end position="528"/>
    </location>
</feature>
<dbReference type="InterPro" id="IPR058502">
    <property type="entry name" value="PLL-like_beta-prop"/>
</dbReference>
<comment type="caution">
    <text evidence="3">The sequence shown here is derived from an EMBL/GenBank/DDBJ whole genome shotgun (WGS) entry which is preliminary data.</text>
</comment>
<dbReference type="Proteomes" id="UP000245410">
    <property type="component" value="Unassembled WGS sequence"/>
</dbReference>
<proteinExistence type="predicted"/>
<evidence type="ECO:0000259" key="2">
    <source>
        <dbReference type="Pfam" id="PF26607"/>
    </source>
</evidence>
<evidence type="ECO:0000313" key="3">
    <source>
        <dbReference type="EMBL" id="PWR08564.1"/>
    </source>
</evidence>
<dbReference type="Gene3D" id="2.120.10.70">
    <property type="entry name" value="Fucose-specific lectin"/>
    <property type="match status" value="1"/>
</dbReference>
<dbReference type="SUPFAM" id="SSF89372">
    <property type="entry name" value="Fucose-specific lectin"/>
    <property type="match status" value="2"/>
</dbReference>
<dbReference type="AlphaFoldDB" id="A0A317D238"/>
<protein>
    <recommendedName>
        <fullName evidence="2">PLL-like beta propeller domain-containing protein</fullName>
    </recommendedName>
</protein>